<gene>
    <name evidence="2" type="ORF">BN1048_00214</name>
</gene>
<feature type="domain" description="NERD" evidence="1">
    <location>
        <begin position="33"/>
        <end position="153"/>
    </location>
</feature>
<dbReference type="RefSeq" id="WP_035807542.1">
    <property type="nucleotide sequence ID" value="NZ_CCSE01000001.1"/>
</dbReference>
<proteinExistence type="predicted"/>
<keyword evidence="3" id="KW-1185">Reference proteome</keyword>
<dbReference type="Proteomes" id="UP000044136">
    <property type="component" value="Unassembled WGS sequence"/>
</dbReference>
<dbReference type="eggNOG" id="ENOG5030J7V">
    <property type="taxonomic scope" value="Bacteria"/>
</dbReference>
<dbReference type="OrthoDB" id="2417706at2"/>
<dbReference type="STRING" id="1461582.BN1048_00214"/>
<evidence type="ECO:0000313" key="3">
    <source>
        <dbReference type="Proteomes" id="UP000044136"/>
    </source>
</evidence>
<dbReference type="HOGENOM" id="CLU_939422_0_0_9"/>
<dbReference type="EMBL" id="CCSE01000001">
    <property type="protein sequence ID" value="CDZ99094.1"/>
    <property type="molecule type" value="Genomic_DNA"/>
</dbReference>
<dbReference type="AlphaFoldDB" id="A0A078LYI7"/>
<evidence type="ECO:0000259" key="1">
    <source>
        <dbReference type="Pfam" id="PF08378"/>
    </source>
</evidence>
<name>A0A078LYI7_9STAP</name>
<sequence>MRKLPLKLKQLKILSRRTLLGETEEKEKEKLARGFEGELLFDRLLDESVRALDVFHLKDYRFKIDAGTEYLKVAGGLGEVQIDNVLVAGDRLYTFEVKNFGFDLVYGSKSWFFTGGREYKDLSMQVNRQRTSLDSLIREGGFKSEITPHLVFVNPRQTIYNMPNLENLMIPSNTHRRLAAICTSNHYDHSTLIDYLDSRRLVRSIYDLPANVSFGELRPGVFCYRCDSVAELVRVNRHLYHCKFCKTAYKTLNIVECLIDELRTLNDTWVITPAMISTLSGGAVSKAVVNKYRRENKISF</sequence>
<organism evidence="2 3">
    <name type="scientific">Jeotgalicoccus saudimassiliensis</name>
    <dbReference type="NCBI Taxonomy" id="1461582"/>
    <lineage>
        <taxon>Bacteria</taxon>
        <taxon>Bacillati</taxon>
        <taxon>Bacillota</taxon>
        <taxon>Bacilli</taxon>
        <taxon>Bacillales</taxon>
        <taxon>Staphylococcaceae</taxon>
        <taxon>Jeotgalicoccus</taxon>
    </lineage>
</organism>
<evidence type="ECO:0000313" key="2">
    <source>
        <dbReference type="EMBL" id="CDZ99094.1"/>
    </source>
</evidence>
<dbReference type="InterPro" id="IPR011528">
    <property type="entry name" value="NERD"/>
</dbReference>
<protein>
    <submittedName>
        <fullName evidence="2">Nuclease-related domain protein</fullName>
    </submittedName>
</protein>
<reference evidence="2 3" key="1">
    <citation type="submission" date="2014-07" db="EMBL/GenBank/DDBJ databases">
        <authorList>
            <person name="Urmite Genomes Urmite Genomes"/>
        </authorList>
    </citation>
    <scope>NUCLEOTIDE SEQUENCE [LARGE SCALE GENOMIC DNA]</scope>
    <source>
        <strain evidence="2 3">13MG44_air</strain>
    </source>
</reference>
<dbReference type="Pfam" id="PF08378">
    <property type="entry name" value="NERD"/>
    <property type="match status" value="1"/>
</dbReference>
<accession>A0A078LYI7</accession>